<evidence type="ECO:0000313" key="3">
    <source>
        <dbReference type="Proteomes" id="UP000216308"/>
    </source>
</evidence>
<dbReference type="AlphaFoldDB" id="A0A256IM78"/>
<organism evidence="2 3">
    <name type="scientific">Halorubrum halodurans</name>
    <dbReference type="NCBI Taxonomy" id="1383851"/>
    <lineage>
        <taxon>Archaea</taxon>
        <taxon>Methanobacteriati</taxon>
        <taxon>Methanobacteriota</taxon>
        <taxon>Stenosarchaea group</taxon>
        <taxon>Halobacteria</taxon>
        <taxon>Halobacteriales</taxon>
        <taxon>Haloferacaceae</taxon>
        <taxon>Halorubrum</taxon>
    </lineage>
</organism>
<feature type="transmembrane region" description="Helical" evidence="1">
    <location>
        <begin position="94"/>
        <end position="114"/>
    </location>
</feature>
<evidence type="ECO:0000256" key="1">
    <source>
        <dbReference type="SAM" id="Phobius"/>
    </source>
</evidence>
<keyword evidence="1" id="KW-0472">Membrane</keyword>
<reference evidence="2 3" key="1">
    <citation type="journal article" date="2014" name="Front. Microbiol.">
        <title>Population and genomic analysis of the genus Halorubrum.</title>
        <authorList>
            <person name="Fullmer M.S."/>
            <person name="Soucy S.M."/>
            <person name="Swithers K.S."/>
            <person name="Makkay A.M."/>
            <person name="Wheeler R."/>
            <person name="Ventosa A."/>
            <person name="Gogarten J.P."/>
            <person name="Papke R.T."/>
        </authorList>
    </citation>
    <scope>NUCLEOTIDE SEQUENCE [LARGE SCALE GENOMIC DNA]</scope>
    <source>
        <strain evidence="2 3">Cb34</strain>
    </source>
</reference>
<proteinExistence type="predicted"/>
<dbReference type="Proteomes" id="UP000216308">
    <property type="component" value="Unassembled WGS sequence"/>
</dbReference>
<feature type="transmembrane region" description="Helical" evidence="1">
    <location>
        <begin position="135"/>
        <end position="165"/>
    </location>
</feature>
<sequence>MTEKPQEFSHQSMTDYLGLSRRDVGAGLAAVLVNLWNFVQTFRARGFDSVSLAEYRTGVGEIIFLGMIVTPVVALLVAAVVWRVMMLDEPDPNYGAVAGIVSAIGSLFIYAVLLGFMLSLSQISAGRFGSGVSEFLFLTALIALFGGVIVFSVIAPIGATVGYGYEWYLTRR</sequence>
<keyword evidence="3" id="KW-1185">Reference proteome</keyword>
<dbReference type="EMBL" id="NHPJ01000059">
    <property type="protein sequence ID" value="OYR57621.1"/>
    <property type="molecule type" value="Genomic_DNA"/>
</dbReference>
<comment type="caution">
    <text evidence="2">The sequence shown here is derived from an EMBL/GenBank/DDBJ whole genome shotgun (WGS) entry which is preliminary data.</text>
</comment>
<evidence type="ECO:0000313" key="2">
    <source>
        <dbReference type="EMBL" id="OYR57621.1"/>
    </source>
</evidence>
<name>A0A256IM78_9EURY</name>
<feature type="transmembrane region" description="Helical" evidence="1">
    <location>
        <begin position="62"/>
        <end position="82"/>
    </location>
</feature>
<gene>
    <name evidence="2" type="ORF">DJ70_05590</name>
</gene>
<accession>A0A256IM78</accession>
<protein>
    <submittedName>
        <fullName evidence="2">Uncharacterized protein</fullName>
    </submittedName>
</protein>
<keyword evidence="1" id="KW-0812">Transmembrane</keyword>
<keyword evidence="1" id="KW-1133">Transmembrane helix</keyword>